<dbReference type="Gene3D" id="3.20.20.80">
    <property type="entry name" value="Glycosidases"/>
    <property type="match status" value="1"/>
</dbReference>
<dbReference type="GO" id="GO:0005509">
    <property type="term" value="F:calcium ion binding"/>
    <property type="evidence" value="ECO:0007669"/>
    <property type="project" value="InterPro"/>
</dbReference>
<dbReference type="PROSITE" id="PS50222">
    <property type="entry name" value="EF_HAND_2"/>
    <property type="match status" value="1"/>
</dbReference>
<name>A0A0F9AIL8_9ZZZZ</name>
<feature type="non-terminal residue" evidence="2">
    <location>
        <position position="1"/>
    </location>
</feature>
<evidence type="ECO:0000259" key="1">
    <source>
        <dbReference type="PROSITE" id="PS50222"/>
    </source>
</evidence>
<organism evidence="2">
    <name type="scientific">marine sediment metagenome</name>
    <dbReference type="NCBI Taxonomy" id="412755"/>
    <lineage>
        <taxon>unclassified sequences</taxon>
        <taxon>metagenomes</taxon>
        <taxon>ecological metagenomes</taxon>
    </lineage>
</organism>
<dbReference type="Gene3D" id="1.10.238.10">
    <property type="entry name" value="EF-hand"/>
    <property type="match status" value="2"/>
</dbReference>
<dbReference type="InterPro" id="IPR002048">
    <property type="entry name" value="EF_hand_dom"/>
</dbReference>
<sequence length="450" mass="49810">DRDGLLERFDKFLAIAAKHGISVMPVLFDDCGFSATGASDQVNPHAGKQADPIPGVHNSRWVPSPGPAMVRDRSTYGRLEVYVKGMIGRFAKDERILLWDLYNEPGNSGLGDESYLLVEASFGWAREVGPTQPLTVGTAGAQVVSPGGKIDTRRLELSDVNTFHTYGPRKAMAHDIAHFKRLGRPVLCTEWMARTLGSNWAADLPLLKDEKVGCYNWGLVKGRTQTHYPWSNKPWTKEPAVWFCDLFHADGTPYDENEIKVIGTLTGQARSASSKVGGVPVAKVLERLGAKLELGSEVKDLDRYSTHFDRTDPNRDGKHTKEEFVDKGRYMTPRARAGIFRAADGNADGVVTKAEYVLNRIITDEAKAIVQAMDDDEDGLVKRAEFVKHAAKLLADHELAEQVYNAFDANADGAIIIPEYLRVWGQWARAGRQPAERRIAARRAKLAECP</sequence>
<evidence type="ECO:0000313" key="2">
    <source>
        <dbReference type="EMBL" id="KKK98155.1"/>
    </source>
</evidence>
<dbReference type="Pfam" id="PF13202">
    <property type="entry name" value="EF-hand_5"/>
    <property type="match status" value="1"/>
</dbReference>
<dbReference type="InterPro" id="IPR011992">
    <property type="entry name" value="EF-hand-dom_pair"/>
</dbReference>
<proteinExistence type="predicted"/>
<feature type="domain" description="EF-hand" evidence="1">
    <location>
        <begin position="361"/>
        <end position="396"/>
    </location>
</feature>
<dbReference type="InterPro" id="IPR017853">
    <property type="entry name" value="GH"/>
</dbReference>
<reference evidence="2" key="1">
    <citation type="journal article" date="2015" name="Nature">
        <title>Complex archaea that bridge the gap between prokaryotes and eukaryotes.</title>
        <authorList>
            <person name="Spang A."/>
            <person name="Saw J.H."/>
            <person name="Jorgensen S.L."/>
            <person name="Zaremba-Niedzwiedzka K."/>
            <person name="Martijn J."/>
            <person name="Lind A.E."/>
            <person name="van Eijk R."/>
            <person name="Schleper C."/>
            <person name="Guy L."/>
            <person name="Ettema T.J."/>
        </authorList>
    </citation>
    <scope>NUCLEOTIDE SEQUENCE</scope>
</reference>
<dbReference type="EMBL" id="LAZR01045742">
    <property type="protein sequence ID" value="KKK98155.1"/>
    <property type="molecule type" value="Genomic_DNA"/>
</dbReference>
<gene>
    <name evidence="2" type="ORF">LCGC14_2645580</name>
</gene>
<dbReference type="SUPFAM" id="SSF51445">
    <property type="entry name" value="(Trans)glycosidases"/>
    <property type="match status" value="1"/>
</dbReference>
<dbReference type="AlphaFoldDB" id="A0A0F9AIL8"/>
<accession>A0A0F9AIL8</accession>
<protein>
    <recommendedName>
        <fullName evidence="1">EF-hand domain-containing protein</fullName>
    </recommendedName>
</protein>
<comment type="caution">
    <text evidence="2">The sequence shown here is derived from an EMBL/GenBank/DDBJ whole genome shotgun (WGS) entry which is preliminary data.</text>
</comment>
<dbReference type="SUPFAM" id="SSF47473">
    <property type="entry name" value="EF-hand"/>
    <property type="match status" value="1"/>
</dbReference>